<evidence type="ECO:0000259" key="15">
    <source>
        <dbReference type="PROSITE" id="PS51707"/>
    </source>
</evidence>
<feature type="binding site" evidence="14">
    <location>
        <position position="120"/>
    </location>
    <ligand>
        <name>Mg(2+)</name>
        <dbReference type="ChEBI" id="CHEBI:18420"/>
    </ligand>
</feature>
<feature type="binding site" evidence="13">
    <location>
        <position position="100"/>
    </location>
    <ligand>
        <name>substrate</name>
    </ligand>
</feature>
<evidence type="ECO:0000313" key="16">
    <source>
        <dbReference type="EMBL" id="MXQ91950.1"/>
    </source>
</evidence>
<keyword evidence="7" id="KW-0963">Cytoplasm</keyword>
<dbReference type="InterPro" id="IPR023577">
    <property type="entry name" value="CYTH_domain"/>
</dbReference>
<keyword evidence="9" id="KW-0378">Hydrolase</keyword>
<accession>A0A6B0RP95</accession>
<evidence type="ECO:0000256" key="2">
    <source>
        <dbReference type="ARBA" id="ARBA00004496"/>
    </source>
</evidence>
<evidence type="ECO:0000256" key="6">
    <source>
        <dbReference type="ARBA" id="ARBA00020088"/>
    </source>
</evidence>
<comment type="cofactor">
    <cofactor evidence="14">
        <name>Mg(2+)</name>
        <dbReference type="ChEBI" id="CHEBI:18420"/>
    </cofactor>
    <text evidence="14">Binds 1 Mg(2+) ion per subunit.</text>
</comment>
<keyword evidence="11" id="KW-0007">Acetylation</keyword>
<comment type="function">
    <text evidence="1">Hydrolase highly specific for thiamine triphosphate (ThTP).</text>
</comment>
<dbReference type="InterPro" id="IPR012177">
    <property type="entry name" value="ThTPase_euk"/>
</dbReference>
<comment type="subcellular location">
    <subcellularLocation>
        <location evidence="2">Cytoplasm</location>
    </subcellularLocation>
</comment>
<dbReference type="GO" id="GO:0006772">
    <property type="term" value="P:thiamine metabolic process"/>
    <property type="evidence" value="ECO:0007669"/>
    <property type="project" value="InterPro"/>
</dbReference>
<protein>
    <recommendedName>
        <fullName evidence="6">Thiamine-triphosphatase</fullName>
        <ecNumber evidence="5">3.6.1.28</ecNumber>
    </recommendedName>
</protein>
<feature type="binding site" evidence="13">
    <location>
        <position position="168"/>
    </location>
    <ligand>
        <name>substrate</name>
    </ligand>
</feature>
<dbReference type="PANTHER" id="PTHR14586">
    <property type="entry name" value="THIAMINE-TRIPHOSPHATASE"/>
    <property type="match status" value="1"/>
</dbReference>
<comment type="subunit">
    <text evidence="4">Monomer.</text>
</comment>
<evidence type="ECO:0000256" key="1">
    <source>
        <dbReference type="ARBA" id="ARBA00002106"/>
    </source>
</evidence>
<dbReference type="SUPFAM" id="SSF55154">
    <property type="entry name" value="CYTH-like phosphatases"/>
    <property type="match status" value="1"/>
</dbReference>
<keyword evidence="10 14" id="KW-0460">Magnesium</keyword>
<name>A0A6B0RP95_9CETA</name>
<evidence type="ECO:0000256" key="12">
    <source>
        <dbReference type="ARBA" id="ARBA00048194"/>
    </source>
</evidence>
<dbReference type="PROSITE" id="PS51707">
    <property type="entry name" value="CYTH"/>
    <property type="match status" value="1"/>
</dbReference>
<dbReference type="Gene3D" id="2.40.320.10">
    <property type="entry name" value="Hypothetical Protein Pfu-838710-001"/>
    <property type="match status" value="1"/>
</dbReference>
<keyword evidence="8 14" id="KW-0479">Metal-binding</keyword>
<dbReference type="CDD" id="cd07758">
    <property type="entry name" value="ThTPase"/>
    <property type="match status" value="1"/>
</dbReference>
<dbReference type="AlphaFoldDB" id="A0A6B0RP95"/>
<comment type="catalytic activity">
    <reaction evidence="12">
        <text>thiamine triphosphate + H2O = thiamine diphosphate + phosphate + H(+)</text>
        <dbReference type="Rhea" id="RHEA:11744"/>
        <dbReference type="ChEBI" id="CHEBI:15377"/>
        <dbReference type="ChEBI" id="CHEBI:15378"/>
        <dbReference type="ChEBI" id="CHEBI:43474"/>
        <dbReference type="ChEBI" id="CHEBI:58937"/>
        <dbReference type="ChEBI" id="CHEBI:58938"/>
        <dbReference type="EC" id="3.6.1.28"/>
    </reaction>
</comment>
<dbReference type="PIRSF" id="PIRSF036561">
    <property type="entry name" value="ThTPase"/>
    <property type="match status" value="1"/>
</dbReference>
<evidence type="ECO:0000256" key="7">
    <source>
        <dbReference type="ARBA" id="ARBA00022490"/>
    </source>
</evidence>
<evidence type="ECO:0000256" key="13">
    <source>
        <dbReference type="PIRSR" id="PIRSR036561-1"/>
    </source>
</evidence>
<dbReference type="EC" id="3.6.1.28" evidence="5"/>
<feature type="binding site" evidence="13">
    <location>
        <position position="57"/>
    </location>
    <ligand>
        <name>substrate</name>
    </ligand>
</feature>
<feature type="binding site" evidence="13">
    <location>
        <position position="65"/>
    </location>
    <ligand>
        <name>substrate</name>
    </ligand>
</feature>
<feature type="binding site" evidence="14">
    <location>
        <position position="132"/>
    </location>
    <ligand>
        <name>Mg(2+)</name>
        <dbReference type="ChEBI" id="CHEBI:18420"/>
    </ligand>
</feature>
<comment type="similarity">
    <text evidence="3">Belongs to the ThTPase family.</text>
</comment>
<evidence type="ECO:0000256" key="3">
    <source>
        <dbReference type="ARBA" id="ARBA00008181"/>
    </source>
</evidence>
<feature type="binding site" evidence="13">
    <location>
        <position position="55"/>
    </location>
    <ligand>
        <name>substrate</name>
    </ligand>
</feature>
<dbReference type="SMART" id="SM01118">
    <property type="entry name" value="CYTH"/>
    <property type="match status" value="1"/>
</dbReference>
<dbReference type="EMBL" id="VBQZ03000076">
    <property type="protein sequence ID" value="MXQ91950.1"/>
    <property type="molecule type" value="Genomic_DNA"/>
</dbReference>
<dbReference type="InterPro" id="IPR033469">
    <property type="entry name" value="CYTH-like_dom_sf"/>
</dbReference>
<evidence type="ECO:0000256" key="8">
    <source>
        <dbReference type="ARBA" id="ARBA00022723"/>
    </source>
</evidence>
<feature type="binding site" evidence="14">
    <location>
        <position position="134"/>
    </location>
    <ligand>
        <name>Mg(2+)</name>
        <dbReference type="ChEBI" id="CHEBI:18420"/>
    </ligand>
</feature>
<keyword evidence="17" id="KW-1185">Reference proteome</keyword>
<dbReference type="Pfam" id="PF01928">
    <property type="entry name" value="CYTH"/>
    <property type="match status" value="1"/>
</dbReference>
<organism evidence="16 17">
    <name type="scientific">Bos mutus</name>
    <name type="common">wild yak</name>
    <dbReference type="NCBI Taxonomy" id="72004"/>
    <lineage>
        <taxon>Eukaryota</taxon>
        <taxon>Metazoa</taxon>
        <taxon>Chordata</taxon>
        <taxon>Craniata</taxon>
        <taxon>Vertebrata</taxon>
        <taxon>Euteleostomi</taxon>
        <taxon>Mammalia</taxon>
        <taxon>Eutheria</taxon>
        <taxon>Laurasiatheria</taxon>
        <taxon>Artiodactyla</taxon>
        <taxon>Ruminantia</taxon>
        <taxon>Pecora</taxon>
        <taxon>Bovidae</taxon>
        <taxon>Bovinae</taxon>
        <taxon>Bos</taxon>
    </lineage>
</organism>
<feature type="binding site" evidence="14">
    <location>
        <position position="7"/>
    </location>
    <ligand>
        <name>Mg(2+)</name>
        <dbReference type="ChEBI" id="CHEBI:18420"/>
    </ligand>
</feature>
<evidence type="ECO:0000256" key="5">
    <source>
        <dbReference type="ARBA" id="ARBA00012378"/>
    </source>
</evidence>
<evidence type="ECO:0000256" key="11">
    <source>
        <dbReference type="ARBA" id="ARBA00022990"/>
    </source>
</evidence>
<dbReference type="Proteomes" id="UP000322234">
    <property type="component" value="Unassembled WGS sequence"/>
</dbReference>
<feature type="domain" description="CYTH" evidence="15">
    <location>
        <begin position="5"/>
        <end position="176"/>
    </location>
</feature>
<evidence type="ECO:0000256" key="14">
    <source>
        <dbReference type="PIRSR" id="PIRSR036561-2"/>
    </source>
</evidence>
<dbReference type="GO" id="GO:0000287">
    <property type="term" value="F:magnesium ion binding"/>
    <property type="evidence" value="ECO:0007669"/>
    <property type="project" value="TreeGrafter"/>
</dbReference>
<dbReference type="GO" id="GO:0050333">
    <property type="term" value="F:thiamine triphosphate phosphatase activity"/>
    <property type="evidence" value="ECO:0007669"/>
    <property type="project" value="UniProtKB-EC"/>
</dbReference>
<evidence type="ECO:0000313" key="17">
    <source>
        <dbReference type="Proteomes" id="UP000322234"/>
    </source>
</evidence>
<reference evidence="16" key="1">
    <citation type="submission" date="2019-10" db="EMBL/GenBank/DDBJ databases">
        <title>The sequence and de novo assembly of the wild yak genome.</title>
        <authorList>
            <person name="Liu Y."/>
        </authorList>
    </citation>
    <scope>NUCLEOTIDE SEQUENCE [LARGE SCALE GENOMIC DNA]</scope>
    <source>
        <strain evidence="16">WY2019</strain>
    </source>
</reference>
<comment type="caution">
    <text evidence="16">The sequence shown here is derived from an EMBL/GenBank/DDBJ whole genome shotgun (WGS) entry which is preliminary data.</text>
</comment>
<dbReference type="GO" id="GO:0005737">
    <property type="term" value="C:cytoplasm"/>
    <property type="evidence" value="ECO:0007669"/>
    <property type="project" value="UniProtKB-SubCell"/>
</dbReference>
<feature type="binding site" evidence="14">
    <location>
        <position position="9"/>
    </location>
    <ligand>
        <name>Mg(2+)</name>
        <dbReference type="ChEBI" id="CHEBI:18420"/>
    </ligand>
</feature>
<gene>
    <name evidence="16" type="ORF">E5288_WYG019550</name>
</gene>
<evidence type="ECO:0000256" key="4">
    <source>
        <dbReference type="ARBA" id="ARBA00011245"/>
    </source>
</evidence>
<sequence>MAQGLIEVERKFVPGPSTEERLQELGGTLEHRVTFRDSYYDTPELSLMRADYWLRQREGSGWELKCPGAAGVSGPHTEYTELTAEPSIVVQLLASFVTKRSAWKLVLSGADGEERLLRVDLDTADFGYAVGEVEALVHKEAEVPAALEKIHHLSSLLGVLEQGRAPAKLIVYLQRFRPQDYQRLLEVYGSKEKP</sequence>
<feature type="binding site" evidence="13">
    <location>
        <position position="132"/>
    </location>
    <ligand>
        <name>substrate</name>
    </ligand>
</feature>
<feature type="binding site" evidence="13">
    <location>
        <position position="11"/>
    </location>
    <ligand>
        <name>substrate</name>
    </ligand>
</feature>
<dbReference type="InterPro" id="IPR039582">
    <property type="entry name" value="THTPA"/>
</dbReference>
<dbReference type="GO" id="GO:0042357">
    <property type="term" value="P:thiamine diphosphate metabolic process"/>
    <property type="evidence" value="ECO:0007669"/>
    <property type="project" value="TreeGrafter"/>
</dbReference>
<evidence type="ECO:0000256" key="9">
    <source>
        <dbReference type="ARBA" id="ARBA00022801"/>
    </source>
</evidence>
<proteinExistence type="inferred from homology"/>
<evidence type="ECO:0000256" key="10">
    <source>
        <dbReference type="ARBA" id="ARBA00022842"/>
    </source>
</evidence>
<dbReference type="PANTHER" id="PTHR14586:SF1">
    <property type="entry name" value="THIAMINE-TRIPHOSPHATASE"/>
    <property type="match status" value="1"/>
</dbReference>